<dbReference type="AlphaFoldDB" id="A0A2P2P9A8"/>
<accession>A0A2P2P9A8</accession>
<sequence length="57" mass="6782">MTRPFILMKVTTQKMKIFHFSIYLEIYNTQFAKYNTQFENEPSSCQATKPSVQAWLT</sequence>
<reference evidence="1" key="1">
    <citation type="submission" date="2018-02" db="EMBL/GenBank/DDBJ databases">
        <title>Rhizophora mucronata_Transcriptome.</title>
        <authorList>
            <person name="Meera S.P."/>
            <person name="Sreeshan A."/>
            <person name="Augustine A."/>
        </authorList>
    </citation>
    <scope>NUCLEOTIDE SEQUENCE</scope>
    <source>
        <tissue evidence="1">Leaf</tissue>
    </source>
</reference>
<evidence type="ECO:0000313" key="1">
    <source>
        <dbReference type="EMBL" id="MBX51348.1"/>
    </source>
</evidence>
<proteinExistence type="predicted"/>
<organism evidence="1">
    <name type="scientific">Rhizophora mucronata</name>
    <name type="common">Asiatic mangrove</name>
    <dbReference type="NCBI Taxonomy" id="61149"/>
    <lineage>
        <taxon>Eukaryota</taxon>
        <taxon>Viridiplantae</taxon>
        <taxon>Streptophyta</taxon>
        <taxon>Embryophyta</taxon>
        <taxon>Tracheophyta</taxon>
        <taxon>Spermatophyta</taxon>
        <taxon>Magnoliopsida</taxon>
        <taxon>eudicotyledons</taxon>
        <taxon>Gunneridae</taxon>
        <taxon>Pentapetalae</taxon>
        <taxon>rosids</taxon>
        <taxon>fabids</taxon>
        <taxon>Malpighiales</taxon>
        <taxon>Rhizophoraceae</taxon>
        <taxon>Rhizophora</taxon>
    </lineage>
</organism>
<protein>
    <submittedName>
        <fullName evidence="1">Uncharacterized protein</fullName>
    </submittedName>
</protein>
<name>A0A2P2P9A8_RHIMU</name>
<dbReference type="EMBL" id="GGEC01070864">
    <property type="protein sequence ID" value="MBX51348.1"/>
    <property type="molecule type" value="Transcribed_RNA"/>
</dbReference>